<dbReference type="AlphaFoldDB" id="A0A078B4F9"/>
<gene>
    <name evidence="2" type="primary">Contig10314.g11003</name>
    <name evidence="2" type="ORF">STYLEM_18287</name>
</gene>
<feature type="compositionally biased region" description="Basic and acidic residues" evidence="1">
    <location>
        <begin position="650"/>
        <end position="666"/>
    </location>
</feature>
<name>A0A078B4F9_STYLE</name>
<feature type="compositionally biased region" description="Basic residues" evidence="1">
    <location>
        <begin position="470"/>
        <end position="497"/>
    </location>
</feature>
<reference evidence="2 3" key="1">
    <citation type="submission" date="2014-06" db="EMBL/GenBank/DDBJ databases">
        <authorList>
            <person name="Swart Estienne"/>
        </authorList>
    </citation>
    <scope>NUCLEOTIDE SEQUENCE [LARGE SCALE GENOMIC DNA]</scope>
    <source>
        <strain evidence="2 3">130c</strain>
    </source>
</reference>
<feature type="compositionally biased region" description="Basic and acidic residues" evidence="1">
    <location>
        <begin position="453"/>
        <end position="469"/>
    </location>
</feature>
<dbReference type="EMBL" id="CCKQ01017294">
    <property type="protein sequence ID" value="CDW89156.1"/>
    <property type="molecule type" value="Genomic_DNA"/>
</dbReference>
<dbReference type="Proteomes" id="UP000039865">
    <property type="component" value="Unassembled WGS sequence"/>
</dbReference>
<feature type="region of interest" description="Disordered" evidence="1">
    <location>
        <begin position="453"/>
        <end position="515"/>
    </location>
</feature>
<feature type="compositionally biased region" description="Polar residues" evidence="1">
    <location>
        <begin position="714"/>
        <end position="726"/>
    </location>
</feature>
<evidence type="ECO:0000313" key="3">
    <source>
        <dbReference type="Proteomes" id="UP000039865"/>
    </source>
</evidence>
<feature type="region of interest" description="Disordered" evidence="1">
    <location>
        <begin position="1"/>
        <end position="21"/>
    </location>
</feature>
<accession>A0A078B4F9</accession>
<sequence>MLLEQSNFTQTQGNQKKPTFKLDPFDIYSNNEFDPTQLGNGTPQSNGNNLQTLLSTLQGFTVENFREMNRIQTQLRCCYTNEVKSAKELKISMKGENPSFYPTIQYSLSKYDYEDERLDLRTKKPLNMGQGLGQNPNPLQTVDDGAETLYNTDLDRWLINNQNVLEKYKIHRGIARIYSIVLYRELELDDLKVKFKLMASTGFLIKIAGQKFLLSCLNVIQSPEFIKHLEQKEAKIISFATFGNKDILPLIYKYLKENKTLVSKNIKSYLLEKYFKVITRIKPNKLALAARREWLINNSRCSEIIDSEFYYQMIPSLDMAIFDIDQQFLKDRQIKVIDYMKPDSRYQTMVSIGFSTPIPDQDIREYKIKYGCSKGVSKNENLMISMHKTASFGKVKSYGSVTTVVNSAGVGSQGSPCFNEMGKCWGFMIGSHNDVPDKYSIEEELELMKSIDQKLREEDSGGKKKDNKKDSKKSKKKEKKKKKDKKRDKKNKKKQGKKKPESAITKQNLSPPDLVVNTSHSTLVEYFDVKSNHCLIPLIPSNNSHNRNMVLTFSHSGVRYIIDKIQNSSEEKQKLLTARNQLFERDSNKNSEISKNLRMQARYIGQQGLQQSIMIYDGLRQHEESKNNLVTVNSSERNGATSTSTLASSRDSRDHSELKNSQEDSKASSLVGRNGKYDEKEEDGILEAYSRKKNEAKQKNQYQEEKEGSEKDQQSSTEDNEQNSPN</sequence>
<feature type="region of interest" description="Disordered" evidence="1">
    <location>
        <begin position="630"/>
        <end position="726"/>
    </location>
</feature>
<dbReference type="InParanoid" id="A0A078B4F9"/>
<feature type="compositionally biased region" description="Basic and acidic residues" evidence="1">
    <location>
        <begin position="689"/>
        <end position="713"/>
    </location>
</feature>
<feature type="compositionally biased region" description="Polar residues" evidence="1">
    <location>
        <begin position="630"/>
        <end position="649"/>
    </location>
</feature>
<feature type="compositionally biased region" description="Polar residues" evidence="1">
    <location>
        <begin position="504"/>
        <end position="515"/>
    </location>
</feature>
<protein>
    <submittedName>
        <fullName evidence="2">Uncharacterized protein</fullName>
    </submittedName>
</protein>
<keyword evidence="3" id="KW-1185">Reference proteome</keyword>
<evidence type="ECO:0000313" key="2">
    <source>
        <dbReference type="EMBL" id="CDW89156.1"/>
    </source>
</evidence>
<feature type="compositionally biased region" description="Polar residues" evidence="1">
    <location>
        <begin position="1"/>
        <end position="17"/>
    </location>
</feature>
<evidence type="ECO:0000256" key="1">
    <source>
        <dbReference type="SAM" id="MobiDB-lite"/>
    </source>
</evidence>
<organism evidence="2 3">
    <name type="scientific">Stylonychia lemnae</name>
    <name type="common">Ciliate</name>
    <dbReference type="NCBI Taxonomy" id="5949"/>
    <lineage>
        <taxon>Eukaryota</taxon>
        <taxon>Sar</taxon>
        <taxon>Alveolata</taxon>
        <taxon>Ciliophora</taxon>
        <taxon>Intramacronucleata</taxon>
        <taxon>Spirotrichea</taxon>
        <taxon>Stichotrichia</taxon>
        <taxon>Sporadotrichida</taxon>
        <taxon>Oxytrichidae</taxon>
        <taxon>Stylonychinae</taxon>
        <taxon>Stylonychia</taxon>
    </lineage>
</organism>
<proteinExistence type="predicted"/>